<dbReference type="OrthoDB" id="5015991at2759"/>
<dbReference type="EMBL" id="CP042191">
    <property type="protein sequence ID" value="QDS72401.1"/>
    <property type="molecule type" value="Genomic_DNA"/>
</dbReference>
<name>A0A517L9U5_9PEZI</name>
<protein>
    <submittedName>
        <fullName evidence="1">Uncharacterized protein</fullName>
    </submittedName>
</protein>
<proteinExistence type="predicted"/>
<gene>
    <name evidence="1" type="ORF">FKW77_008775</name>
</gene>
<dbReference type="AlphaFoldDB" id="A0A517L9U5"/>
<sequence>MVGVTTDVPRDRSQALENDNMCFYDQYRFTCGDFKWGNFRAHCAKEYRIGETCGMRLVHETYMQPTKCKFCDKADTKLRKRQAEADRVTRWQQEGRNPASIEKSMETIKQLDSEITAIYSDIASRRVALGGHGQRQQQQYNQAYAGAQAVAGYGGYPQHA</sequence>
<evidence type="ECO:0000313" key="1">
    <source>
        <dbReference type="EMBL" id="QDS72401.1"/>
    </source>
</evidence>
<reference evidence="1 2" key="1">
    <citation type="submission" date="2019-07" db="EMBL/GenBank/DDBJ databases">
        <title>Finished genome of Venturia effusa.</title>
        <authorList>
            <person name="Young C.A."/>
            <person name="Cox M.P."/>
            <person name="Ganley A.R.D."/>
            <person name="David W.J."/>
        </authorList>
    </citation>
    <scope>NUCLEOTIDE SEQUENCE [LARGE SCALE GENOMIC DNA]</scope>
    <source>
        <strain evidence="2">albino</strain>
    </source>
</reference>
<keyword evidence="2" id="KW-1185">Reference proteome</keyword>
<organism evidence="1 2">
    <name type="scientific">Venturia effusa</name>
    <dbReference type="NCBI Taxonomy" id="50376"/>
    <lineage>
        <taxon>Eukaryota</taxon>
        <taxon>Fungi</taxon>
        <taxon>Dikarya</taxon>
        <taxon>Ascomycota</taxon>
        <taxon>Pezizomycotina</taxon>
        <taxon>Dothideomycetes</taxon>
        <taxon>Pleosporomycetidae</taxon>
        <taxon>Venturiales</taxon>
        <taxon>Venturiaceae</taxon>
        <taxon>Venturia</taxon>
    </lineage>
</organism>
<evidence type="ECO:0000313" key="2">
    <source>
        <dbReference type="Proteomes" id="UP000316270"/>
    </source>
</evidence>
<dbReference type="Proteomes" id="UP000316270">
    <property type="component" value="Chromosome 7"/>
</dbReference>
<accession>A0A517L9U5</accession>